<organism evidence="2 3">
    <name type="scientific">Adineta steineri</name>
    <dbReference type="NCBI Taxonomy" id="433720"/>
    <lineage>
        <taxon>Eukaryota</taxon>
        <taxon>Metazoa</taxon>
        <taxon>Spiralia</taxon>
        <taxon>Gnathifera</taxon>
        <taxon>Rotifera</taxon>
        <taxon>Eurotatoria</taxon>
        <taxon>Bdelloidea</taxon>
        <taxon>Adinetida</taxon>
        <taxon>Adinetidae</taxon>
        <taxon>Adineta</taxon>
    </lineage>
</organism>
<evidence type="ECO:0000313" key="2">
    <source>
        <dbReference type="EMBL" id="CAF4349007.1"/>
    </source>
</evidence>
<accession>A0A820L7J2</accession>
<proteinExistence type="predicted"/>
<reference evidence="2" key="1">
    <citation type="submission" date="2021-02" db="EMBL/GenBank/DDBJ databases">
        <authorList>
            <person name="Nowell W R."/>
        </authorList>
    </citation>
    <scope>NUCLEOTIDE SEQUENCE</scope>
</reference>
<dbReference type="AlphaFoldDB" id="A0A820L7J2"/>
<feature type="compositionally biased region" description="Basic and acidic residues" evidence="1">
    <location>
        <begin position="50"/>
        <end position="69"/>
    </location>
</feature>
<name>A0A820L7J2_9BILA</name>
<comment type="caution">
    <text evidence="2">The sequence shown here is derived from an EMBL/GenBank/DDBJ whole genome shotgun (WGS) entry which is preliminary data.</text>
</comment>
<protein>
    <submittedName>
        <fullName evidence="2">Uncharacterized protein</fullName>
    </submittedName>
</protein>
<feature type="region of interest" description="Disordered" evidence="1">
    <location>
        <begin position="49"/>
        <end position="69"/>
    </location>
</feature>
<evidence type="ECO:0000313" key="3">
    <source>
        <dbReference type="Proteomes" id="UP000663881"/>
    </source>
</evidence>
<dbReference type="Proteomes" id="UP000663881">
    <property type="component" value="Unassembled WGS sequence"/>
</dbReference>
<gene>
    <name evidence="2" type="ORF">OKA104_LOCUS48700</name>
</gene>
<evidence type="ECO:0000256" key="1">
    <source>
        <dbReference type="SAM" id="MobiDB-lite"/>
    </source>
</evidence>
<feature type="non-terminal residue" evidence="2">
    <location>
        <position position="1"/>
    </location>
</feature>
<dbReference type="EMBL" id="CAJOAY010021503">
    <property type="protein sequence ID" value="CAF4349007.1"/>
    <property type="molecule type" value="Genomic_DNA"/>
</dbReference>
<sequence>HLIVESIYPLMYMNIYGTYTHGIYGELDIFRCCIRQTIQKFHQFHTVATKPDDEQPPKVTDRRKSLIKL</sequence>